<evidence type="ECO:0000313" key="2">
    <source>
        <dbReference type="EMBL" id="EFC39504.1"/>
    </source>
</evidence>
<dbReference type="OrthoDB" id="1081807at2759"/>
<dbReference type="InParanoid" id="D2VUF0"/>
<dbReference type="RefSeq" id="XP_002672248.1">
    <property type="nucleotide sequence ID" value="XM_002672202.1"/>
</dbReference>
<dbReference type="InterPro" id="IPR032675">
    <property type="entry name" value="LRR_dom_sf"/>
</dbReference>
<evidence type="ECO:0000313" key="3">
    <source>
        <dbReference type="Proteomes" id="UP000006671"/>
    </source>
</evidence>
<dbReference type="VEuPathDB" id="AmoebaDB:NAEGRDRAFT_52338"/>
<dbReference type="AlphaFoldDB" id="D2VUF0"/>
<gene>
    <name evidence="2" type="ORF">NAEGRDRAFT_52338</name>
</gene>
<proteinExistence type="predicted"/>
<accession>D2VUF0</accession>
<sequence>MSKRLLDDNINSTSSASSEALPSAKKRKDDHDQNMSIFHPIPHHLILNIFDFVLFPLNRYYYISRSDMEKYEDVDFNASFRNWEIREKIGFSKLQNLIFGYFSNDPFRKVQLLFKHLDFDFVNCPYQHSQLVSTMRLNGIKSLIWPTYFIGQCTIVDFPYWDFCPGLENLKFLDVSTKDNYERFLKCGLNLKSVEFEHSDENEEGTPMIYNGNFTEFFGTFSGITSITAHYCGINDKGLLEIISILPNIEKLDVSNNLITEFSIRKLFSLEKIKELKVSTNEIVGADLFSEMKKPIPLRTLDIENVKNGFFKALHEKSSLLPKLTSLRVQIDEHIGEELKVFLQSNSTIKKLDIEGGNEHENFEIIDNPNKLQIEHIGITGYRGGSIDTLLHTPCIKSLSFYTRHQTIMGDLSNSFIERLTLQGEISSEILKLLAQPSSECFPNLNYLSLCYITAENINWKSIAMNRPNLQIEIEDLSGSDESIAELIKLNLLCKVTIFGASYKALTTLKEQHKLKYLRYVLSDAKSIPLLAESSLEQLELPYDSEVSSWGEDEIMDLFDYSSIIHISCVQ</sequence>
<reference evidence="2 3" key="1">
    <citation type="journal article" date="2010" name="Cell">
        <title>The genome of Naegleria gruberi illuminates early eukaryotic versatility.</title>
        <authorList>
            <person name="Fritz-Laylin L.K."/>
            <person name="Prochnik S.E."/>
            <person name="Ginger M.L."/>
            <person name="Dacks J.B."/>
            <person name="Carpenter M.L."/>
            <person name="Field M.C."/>
            <person name="Kuo A."/>
            <person name="Paredez A."/>
            <person name="Chapman J."/>
            <person name="Pham J."/>
            <person name="Shu S."/>
            <person name="Neupane R."/>
            <person name="Cipriano M."/>
            <person name="Mancuso J."/>
            <person name="Tu H."/>
            <person name="Salamov A."/>
            <person name="Lindquist E."/>
            <person name="Shapiro H."/>
            <person name="Lucas S."/>
            <person name="Grigoriev I.V."/>
            <person name="Cande W.Z."/>
            <person name="Fulton C."/>
            <person name="Rokhsar D.S."/>
            <person name="Dawson S.C."/>
        </authorList>
    </citation>
    <scope>NUCLEOTIDE SEQUENCE [LARGE SCALE GENOMIC DNA]</scope>
    <source>
        <strain evidence="2 3">NEG-M</strain>
    </source>
</reference>
<dbReference type="EMBL" id="GG738899">
    <property type="protein sequence ID" value="EFC39504.1"/>
    <property type="molecule type" value="Genomic_DNA"/>
</dbReference>
<keyword evidence="3" id="KW-1185">Reference proteome</keyword>
<dbReference type="Gene3D" id="3.80.10.10">
    <property type="entry name" value="Ribonuclease Inhibitor"/>
    <property type="match status" value="2"/>
</dbReference>
<feature type="region of interest" description="Disordered" evidence="1">
    <location>
        <begin position="1"/>
        <end position="28"/>
    </location>
</feature>
<protein>
    <submittedName>
        <fullName evidence="2">Predicted protein</fullName>
    </submittedName>
</protein>
<name>D2VUF0_NAEGR</name>
<dbReference type="SUPFAM" id="SSF52047">
    <property type="entry name" value="RNI-like"/>
    <property type="match status" value="1"/>
</dbReference>
<evidence type="ECO:0000256" key="1">
    <source>
        <dbReference type="SAM" id="MobiDB-lite"/>
    </source>
</evidence>
<dbReference type="GeneID" id="8850862"/>
<dbReference type="Proteomes" id="UP000006671">
    <property type="component" value="Unassembled WGS sequence"/>
</dbReference>
<dbReference type="KEGG" id="ngr:NAEGRDRAFT_52338"/>
<organism evidence="3">
    <name type="scientific">Naegleria gruberi</name>
    <name type="common">Amoeba</name>
    <dbReference type="NCBI Taxonomy" id="5762"/>
    <lineage>
        <taxon>Eukaryota</taxon>
        <taxon>Discoba</taxon>
        <taxon>Heterolobosea</taxon>
        <taxon>Tetramitia</taxon>
        <taxon>Eutetramitia</taxon>
        <taxon>Vahlkampfiidae</taxon>
        <taxon>Naegleria</taxon>
    </lineage>
</organism>
<feature type="compositionally biased region" description="Low complexity" evidence="1">
    <location>
        <begin position="12"/>
        <end position="23"/>
    </location>
</feature>